<name>A0ABV5IZR5_9ACTN</name>
<reference evidence="2 3" key="1">
    <citation type="submission" date="2024-09" db="EMBL/GenBank/DDBJ databases">
        <authorList>
            <person name="Sun Q."/>
            <person name="Mori K."/>
        </authorList>
    </citation>
    <scope>NUCLEOTIDE SEQUENCE [LARGE SCALE GENOMIC DNA]</scope>
    <source>
        <strain evidence="2 3">CCM 3426</strain>
    </source>
</reference>
<sequence length="83" mass="8629">MAMDNGHQAGPRGTVAWVKSAYSGGGGDCVQLQPAGGGVVVRDSKVPDGQVLWFSRSEWVAFLAGAKDGQFDHLIGLIDNEAA</sequence>
<comment type="caution">
    <text evidence="2">The sequence shown here is derived from an EMBL/GenBank/DDBJ whole genome shotgun (WGS) entry which is preliminary data.</text>
</comment>
<organism evidence="2 3">
    <name type="scientific">Nonomuraea spiralis</name>
    <dbReference type="NCBI Taxonomy" id="46182"/>
    <lineage>
        <taxon>Bacteria</taxon>
        <taxon>Bacillati</taxon>
        <taxon>Actinomycetota</taxon>
        <taxon>Actinomycetes</taxon>
        <taxon>Streptosporangiales</taxon>
        <taxon>Streptosporangiaceae</taxon>
        <taxon>Nonomuraea</taxon>
    </lineage>
</organism>
<dbReference type="RefSeq" id="WP_189651175.1">
    <property type="nucleotide sequence ID" value="NZ_BMRC01000018.1"/>
</dbReference>
<protein>
    <submittedName>
        <fullName evidence="2">DUF397 domain-containing protein</fullName>
    </submittedName>
</protein>
<dbReference type="InterPro" id="IPR007278">
    <property type="entry name" value="DUF397"/>
</dbReference>
<keyword evidence="3" id="KW-1185">Reference proteome</keyword>
<accession>A0ABV5IZR5</accession>
<evidence type="ECO:0000259" key="1">
    <source>
        <dbReference type="Pfam" id="PF04149"/>
    </source>
</evidence>
<evidence type="ECO:0000313" key="2">
    <source>
        <dbReference type="EMBL" id="MFB9210068.1"/>
    </source>
</evidence>
<gene>
    <name evidence="2" type="ORF">ACFFV7_53410</name>
</gene>
<evidence type="ECO:0000313" key="3">
    <source>
        <dbReference type="Proteomes" id="UP001589647"/>
    </source>
</evidence>
<proteinExistence type="predicted"/>
<feature type="domain" description="DUF397" evidence="1">
    <location>
        <begin position="16"/>
        <end position="67"/>
    </location>
</feature>
<dbReference type="EMBL" id="JBHMEI010000111">
    <property type="protein sequence ID" value="MFB9210068.1"/>
    <property type="molecule type" value="Genomic_DNA"/>
</dbReference>
<dbReference type="Proteomes" id="UP001589647">
    <property type="component" value="Unassembled WGS sequence"/>
</dbReference>
<dbReference type="Pfam" id="PF04149">
    <property type="entry name" value="DUF397"/>
    <property type="match status" value="1"/>
</dbReference>